<comment type="caution">
    <text evidence="3">The sequence shown here is derived from an EMBL/GenBank/DDBJ whole genome shotgun (WGS) entry which is preliminary data.</text>
</comment>
<sequence length="357" mass="40058">MVRTIGGDRSGGNGRGWLDCGIWRIMRLALRWRPKAIIIPPNPIMEGARRLSDVEEGFILPLHVLKKPRSWSSKSTGIQEGSTITPINIVGADNRLVDNTSIAQTVEESRPSESTSLSREIDNVQSAPSRVSTREGSGNNRKRKRTIVGSTDIVLNSEDEDMLEVCELYEKKGKDHAAPLTTMTTAVVTYAPSVSFLPVRPPTGGTFGVREYIYPSASSSSTKRPSLKDLILSLQVALTKIEVNNFGLLKSMEEEEIKNKEFENSVQSIQGSLEEDRKLYKKLEKDNRRLVERNEGIDKRLMLLEKESMEAIVEKHKIDTANLEKCHEEALAKYQAGTMQKFQDYMPDLKSNILLHT</sequence>
<evidence type="ECO:0000313" key="4">
    <source>
        <dbReference type="Proteomes" id="UP000828251"/>
    </source>
</evidence>
<organism evidence="3 4">
    <name type="scientific">Gossypium stocksii</name>
    <dbReference type="NCBI Taxonomy" id="47602"/>
    <lineage>
        <taxon>Eukaryota</taxon>
        <taxon>Viridiplantae</taxon>
        <taxon>Streptophyta</taxon>
        <taxon>Embryophyta</taxon>
        <taxon>Tracheophyta</taxon>
        <taxon>Spermatophyta</taxon>
        <taxon>Magnoliopsida</taxon>
        <taxon>eudicotyledons</taxon>
        <taxon>Gunneridae</taxon>
        <taxon>Pentapetalae</taxon>
        <taxon>rosids</taxon>
        <taxon>malvids</taxon>
        <taxon>Malvales</taxon>
        <taxon>Malvaceae</taxon>
        <taxon>Malvoideae</taxon>
        <taxon>Gossypium</taxon>
    </lineage>
</organism>
<protein>
    <submittedName>
        <fullName evidence="3">Uncharacterized protein</fullName>
    </submittedName>
</protein>
<reference evidence="3 4" key="1">
    <citation type="journal article" date="2021" name="Plant Biotechnol. J.">
        <title>Multi-omics assisted identification of the key and species-specific regulatory components of drought-tolerant mechanisms in Gossypium stocksii.</title>
        <authorList>
            <person name="Yu D."/>
            <person name="Ke L."/>
            <person name="Zhang D."/>
            <person name="Wu Y."/>
            <person name="Sun Y."/>
            <person name="Mei J."/>
            <person name="Sun J."/>
            <person name="Sun Y."/>
        </authorList>
    </citation>
    <scope>NUCLEOTIDE SEQUENCE [LARGE SCALE GENOMIC DNA]</scope>
    <source>
        <strain evidence="4">cv. E1</strain>
        <tissue evidence="3">Leaf</tissue>
    </source>
</reference>
<feature type="region of interest" description="Disordered" evidence="2">
    <location>
        <begin position="105"/>
        <end position="145"/>
    </location>
</feature>
<gene>
    <name evidence="3" type="ORF">J1N35_008356</name>
</gene>
<feature type="compositionally biased region" description="Polar residues" evidence="2">
    <location>
        <begin position="105"/>
        <end position="139"/>
    </location>
</feature>
<evidence type="ECO:0000256" key="2">
    <source>
        <dbReference type="SAM" id="MobiDB-lite"/>
    </source>
</evidence>
<evidence type="ECO:0000256" key="1">
    <source>
        <dbReference type="SAM" id="Coils"/>
    </source>
</evidence>
<accession>A0A9D3WA79</accession>
<keyword evidence="4" id="KW-1185">Reference proteome</keyword>
<keyword evidence="1" id="KW-0175">Coiled coil</keyword>
<dbReference type="Proteomes" id="UP000828251">
    <property type="component" value="Unassembled WGS sequence"/>
</dbReference>
<feature type="coiled-coil region" evidence="1">
    <location>
        <begin position="252"/>
        <end position="307"/>
    </location>
</feature>
<dbReference type="AlphaFoldDB" id="A0A9D3WA79"/>
<evidence type="ECO:0000313" key="3">
    <source>
        <dbReference type="EMBL" id="KAH1114978.1"/>
    </source>
</evidence>
<name>A0A9D3WA79_9ROSI</name>
<dbReference type="EMBL" id="JAIQCV010000003">
    <property type="protein sequence ID" value="KAH1114978.1"/>
    <property type="molecule type" value="Genomic_DNA"/>
</dbReference>
<proteinExistence type="predicted"/>